<comment type="caution">
    <text evidence="1">The sequence shown here is derived from an EMBL/GenBank/DDBJ whole genome shotgun (WGS) entry which is preliminary data.</text>
</comment>
<dbReference type="EMBL" id="FXUA01000002">
    <property type="protein sequence ID" value="SMP16316.1"/>
    <property type="molecule type" value="Genomic_DNA"/>
</dbReference>
<proteinExistence type="predicted"/>
<name>A0ABY1NRD8_9BACT</name>
<evidence type="ECO:0008006" key="3">
    <source>
        <dbReference type="Google" id="ProtNLM"/>
    </source>
</evidence>
<dbReference type="RefSeq" id="WP_283412390.1">
    <property type="nucleotide sequence ID" value="NZ_FXUA01000002.1"/>
</dbReference>
<evidence type="ECO:0000313" key="2">
    <source>
        <dbReference type="Proteomes" id="UP001157915"/>
    </source>
</evidence>
<protein>
    <recommendedName>
        <fullName evidence="3">Transposase</fullName>
    </recommendedName>
</protein>
<accession>A0ABY1NRD8</accession>
<evidence type="ECO:0000313" key="1">
    <source>
        <dbReference type="EMBL" id="SMP16316.1"/>
    </source>
</evidence>
<reference evidence="1 2" key="1">
    <citation type="submission" date="2017-05" db="EMBL/GenBank/DDBJ databases">
        <authorList>
            <person name="Varghese N."/>
            <person name="Submissions S."/>
        </authorList>
    </citation>
    <scope>NUCLEOTIDE SEQUENCE [LARGE SCALE GENOMIC DNA]</scope>
    <source>
        <strain evidence="1 2">DSM 15360</strain>
    </source>
</reference>
<sequence>MVKDLITEALQTLHLQHGKDLKEVAQYLKMKYRVEVGLLVLQSRLKKVLLEEKAVA</sequence>
<organism evidence="1 2">
    <name type="scientific">Algoriphagus winogradskyi</name>
    <dbReference type="NCBI Taxonomy" id="237017"/>
    <lineage>
        <taxon>Bacteria</taxon>
        <taxon>Pseudomonadati</taxon>
        <taxon>Bacteroidota</taxon>
        <taxon>Cytophagia</taxon>
        <taxon>Cytophagales</taxon>
        <taxon>Cyclobacteriaceae</taxon>
        <taxon>Algoriphagus</taxon>
    </lineage>
</organism>
<keyword evidence="2" id="KW-1185">Reference proteome</keyword>
<dbReference type="Proteomes" id="UP001157915">
    <property type="component" value="Unassembled WGS sequence"/>
</dbReference>
<gene>
    <name evidence="1" type="ORF">SAMN06265367_102606</name>
</gene>